<comment type="pathway">
    <text evidence="3">Purine metabolism; AMP biosynthesis via salvage pathway; AMP from adenine: step 1/1.</text>
</comment>
<evidence type="ECO:0000256" key="6">
    <source>
        <dbReference type="ARBA" id="ARBA00011893"/>
    </source>
</evidence>
<dbReference type="EMBL" id="VZTY01008766">
    <property type="protein sequence ID" value="NXU50196.1"/>
    <property type="molecule type" value="Genomic_DNA"/>
</dbReference>
<dbReference type="Proteomes" id="UP000582182">
    <property type="component" value="Unassembled WGS sequence"/>
</dbReference>
<dbReference type="OrthoDB" id="363185at2759"/>
<keyword evidence="13" id="KW-1185">Reference proteome</keyword>
<gene>
    <name evidence="12" type="primary">Apt1</name>
    <name evidence="12" type="ORF">TURVEL_R02567</name>
</gene>
<protein>
    <recommendedName>
        <fullName evidence="6">adenine phosphoribosyltransferase</fullName>
        <ecNumber evidence="6">2.4.2.7</ecNumber>
    </recommendedName>
</protein>
<keyword evidence="7" id="KW-0963">Cytoplasm</keyword>
<evidence type="ECO:0000256" key="10">
    <source>
        <dbReference type="ARBA" id="ARBA00022726"/>
    </source>
</evidence>
<dbReference type="InterPro" id="IPR050120">
    <property type="entry name" value="Adenine_PRTase"/>
</dbReference>
<proteinExistence type="inferred from homology"/>
<dbReference type="PANTHER" id="PTHR11776:SF7">
    <property type="entry name" value="PHOSPHORIBOSYLTRANSFERASE DOMAIN-CONTAINING PROTEIN"/>
    <property type="match status" value="1"/>
</dbReference>
<name>A0A7L3L859_9CHAR</name>
<dbReference type="Pfam" id="PF00156">
    <property type="entry name" value="Pribosyltran"/>
    <property type="match status" value="1"/>
</dbReference>
<comment type="catalytic activity">
    <reaction evidence="1">
        <text>AMP + diphosphate = 5-phospho-alpha-D-ribose 1-diphosphate + adenine</text>
        <dbReference type="Rhea" id="RHEA:16609"/>
        <dbReference type="ChEBI" id="CHEBI:16708"/>
        <dbReference type="ChEBI" id="CHEBI:33019"/>
        <dbReference type="ChEBI" id="CHEBI:58017"/>
        <dbReference type="ChEBI" id="CHEBI:456215"/>
        <dbReference type="EC" id="2.4.2.7"/>
    </reaction>
</comment>
<evidence type="ECO:0000256" key="8">
    <source>
        <dbReference type="ARBA" id="ARBA00022676"/>
    </source>
</evidence>
<feature type="non-terminal residue" evidence="12">
    <location>
        <position position="1"/>
    </location>
</feature>
<keyword evidence="8 12" id="KW-0328">Glycosyltransferase</keyword>
<dbReference type="GO" id="GO:0005737">
    <property type="term" value="C:cytoplasm"/>
    <property type="evidence" value="ECO:0007669"/>
    <property type="project" value="UniProtKB-SubCell"/>
</dbReference>
<evidence type="ECO:0000256" key="9">
    <source>
        <dbReference type="ARBA" id="ARBA00022679"/>
    </source>
</evidence>
<sequence length="179" mass="19305">PQGLKDCVTDLLQPFQGDPIDMVAGIDAMGFILGAATATVLGKGFLAIRKAGHLCVETVTQPYTDYSAREKLMEVRTDAISPGLRVLLVDQWVETGGTMRAAIQLVERLGGVVAGKKGHPGEGCPSTCWWLVLRSSTPCPSGVAAICIEDSEGGRWIREHYKCSHCVPPSLQPHFDHHQ</sequence>
<keyword evidence="10" id="KW-0660">Purine salvage</keyword>
<dbReference type="InterPro" id="IPR000836">
    <property type="entry name" value="PRTase_dom"/>
</dbReference>
<evidence type="ECO:0000256" key="1">
    <source>
        <dbReference type="ARBA" id="ARBA00000868"/>
    </source>
</evidence>
<dbReference type="Gene3D" id="3.40.50.2020">
    <property type="match status" value="1"/>
</dbReference>
<accession>A0A7L3L859</accession>
<feature type="non-terminal residue" evidence="12">
    <location>
        <position position="179"/>
    </location>
</feature>
<dbReference type="EC" id="2.4.2.7" evidence="6"/>
<evidence type="ECO:0000313" key="12">
    <source>
        <dbReference type="EMBL" id="NXU50196.1"/>
    </source>
</evidence>
<evidence type="ECO:0000256" key="7">
    <source>
        <dbReference type="ARBA" id="ARBA00022490"/>
    </source>
</evidence>
<evidence type="ECO:0000256" key="5">
    <source>
        <dbReference type="ARBA" id="ARBA00011738"/>
    </source>
</evidence>
<comment type="subcellular location">
    <subcellularLocation>
        <location evidence="2">Cytoplasm</location>
    </subcellularLocation>
</comment>
<dbReference type="SUPFAM" id="SSF53271">
    <property type="entry name" value="PRTase-like"/>
    <property type="match status" value="1"/>
</dbReference>
<dbReference type="GO" id="GO:0003999">
    <property type="term" value="F:adenine phosphoribosyltransferase activity"/>
    <property type="evidence" value="ECO:0007669"/>
    <property type="project" value="UniProtKB-EC"/>
</dbReference>
<dbReference type="InterPro" id="IPR029057">
    <property type="entry name" value="PRTase-like"/>
</dbReference>
<dbReference type="AlphaFoldDB" id="A0A7L3L859"/>
<dbReference type="CDD" id="cd06223">
    <property type="entry name" value="PRTases_typeI"/>
    <property type="match status" value="1"/>
</dbReference>
<comment type="subunit">
    <text evidence="5">Homodimer.</text>
</comment>
<dbReference type="PANTHER" id="PTHR11776">
    <property type="entry name" value="ADENINE PHOSPHORIBOSYLTRANSFERASE"/>
    <property type="match status" value="1"/>
</dbReference>
<feature type="domain" description="Phosphoribosyltransferase" evidence="11">
    <location>
        <begin position="20"/>
        <end position="110"/>
    </location>
</feature>
<evidence type="ECO:0000256" key="4">
    <source>
        <dbReference type="ARBA" id="ARBA00008391"/>
    </source>
</evidence>
<reference evidence="12 13" key="1">
    <citation type="submission" date="2019-09" db="EMBL/GenBank/DDBJ databases">
        <title>Bird 10,000 Genomes (B10K) Project - Family phase.</title>
        <authorList>
            <person name="Zhang G."/>
        </authorList>
    </citation>
    <scope>NUCLEOTIDE SEQUENCE [LARGE SCALE GENOMIC DNA]</scope>
    <source>
        <strain evidence="12">B10K-DU-029-46</strain>
    </source>
</reference>
<dbReference type="GO" id="GO:0006166">
    <property type="term" value="P:purine ribonucleoside salvage"/>
    <property type="evidence" value="ECO:0007669"/>
    <property type="project" value="UniProtKB-KW"/>
</dbReference>
<keyword evidence="9 12" id="KW-0808">Transferase</keyword>
<comment type="caution">
    <text evidence="12">The sequence shown here is derived from an EMBL/GenBank/DDBJ whole genome shotgun (WGS) entry which is preliminary data.</text>
</comment>
<evidence type="ECO:0000313" key="13">
    <source>
        <dbReference type="Proteomes" id="UP000582182"/>
    </source>
</evidence>
<organism evidence="12 13">
    <name type="scientific">Turnix velox</name>
    <name type="common">Little buttonquail</name>
    <dbReference type="NCBI Taxonomy" id="2529409"/>
    <lineage>
        <taxon>Eukaryota</taxon>
        <taxon>Metazoa</taxon>
        <taxon>Chordata</taxon>
        <taxon>Craniata</taxon>
        <taxon>Vertebrata</taxon>
        <taxon>Euteleostomi</taxon>
        <taxon>Archelosauria</taxon>
        <taxon>Archosauria</taxon>
        <taxon>Dinosauria</taxon>
        <taxon>Saurischia</taxon>
        <taxon>Theropoda</taxon>
        <taxon>Coelurosauria</taxon>
        <taxon>Aves</taxon>
        <taxon>Neognathae</taxon>
        <taxon>Neoaves</taxon>
        <taxon>Charadriiformes</taxon>
        <taxon>Turnicidae</taxon>
        <taxon>Turnix</taxon>
    </lineage>
</organism>
<evidence type="ECO:0000259" key="11">
    <source>
        <dbReference type="Pfam" id="PF00156"/>
    </source>
</evidence>
<evidence type="ECO:0000256" key="3">
    <source>
        <dbReference type="ARBA" id="ARBA00004659"/>
    </source>
</evidence>
<comment type="similarity">
    <text evidence="4">Belongs to the purine/pyrimidine phosphoribosyltransferase family.</text>
</comment>
<evidence type="ECO:0000256" key="2">
    <source>
        <dbReference type="ARBA" id="ARBA00004496"/>
    </source>
</evidence>